<dbReference type="Gene3D" id="2.40.30.170">
    <property type="match status" value="1"/>
</dbReference>
<comment type="caution">
    <text evidence="7">The sequence shown here is derived from an EMBL/GenBank/DDBJ whole genome shotgun (WGS) entry which is preliminary data.</text>
</comment>
<evidence type="ECO:0000256" key="3">
    <source>
        <dbReference type="ARBA" id="ARBA00022989"/>
    </source>
</evidence>
<sequence>MPIEVNEKGELIGPAIYSSLRSEAMNEIISRKPGFLERWALFFFLFVLLSLIAATWFVHYPDVFKTRATLIATNAPKEIIIRQDGRLIKLFATNNDIVSAGTIIGFIESNAKHEEVLLLRNYLDTAIADLQKNNTQNIESMFATTFDALGELQQGYQQFMISYQQFTDYLNNGFYLRKKKILGEDLTYLQKNHGIQQQQKELMLKDLNLSEESYKANESLLKDRVISKQDDRNEQSKLLNKQMSIPQVNSILLNNEIQQREKQKEINELEHSISMQKSIFQQAAQTFLNQVMDWYNKYVLQASISGKITYLTSTQENQFLKAGKILGFINPPNTRYYAEVNLHQYDFGKLDTGQQVQLRFDAYPYEEFGYVKGRLNFITEFATDSGFLAHIQIENGLATNQHKKLQYRDGLKAEALIITKDMRLMERFYQNLTSVIKR</sequence>
<feature type="domain" description="AprE-like beta-barrel" evidence="6">
    <location>
        <begin position="338"/>
        <end position="419"/>
    </location>
</feature>
<feature type="transmembrane region" description="Helical" evidence="5">
    <location>
        <begin position="39"/>
        <end position="58"/>
    </location>
</feature>
<gene>
    <name evidence="7" type="ORF">SAMN05444410_11245</name>
</gene>
<evidence type="ECO:0000256" key="5">
    <source>
        <dbReference type="SAM" id="Phobius"/>
    </source>
</evidence>
<evidence type="ECO:0000256" key="4">
    <source>
        <dbReference type="ARBA" id="ARBA00023136"/>
    </source>
</evidence>
<reference evidence="7 8" key="1">
    <citation type="submission" date="2016-10" db="EMBL/GenBank/DDBJ databases">
        <authorList>
            <person name="Varghese N."/>
            <person name="Submissions S."/>
        </authorList>
    </citation>
    <scope>NUCLEOTIDE SEQUENCE [LARGE SCALE GENOMIC DNA]</scope>
    <source>
        <strain evidence="7 8">DSM 25353</strain>
    </source>
</reference>
<protein>
    <submittedName>
        <fullName evidence="7">HlyD family secretion protein</fullName>
    </submittedName>
</protein>
<organism evidence="7 8">
    <name type="scientific">Hydrobacter penzbergensis</name>
    <dbReference type="NCBI Taxonomy" id="1235997"/>
    <lineage>
        <taxon>Bacteria</taxon>
        <taxon>Pseudomonadati</taxon>
        <taxon>Bacteroidota</taxon>
        <taxon>Chitinophagia</taxon>
        <taxon>Chitinophagales</taxon>
        <taxon>Chitinophagaceae</taxon>
        <taxon>Hydrobacter</taxon>
    </lineage>
</organism>
<keyword evidence="2 5" id="KW-0812">Transmembrane</keyword>
<comment type="subcellular location">
    <subcellularLocation>
        <location evidence="1">Membrane</location>
        <topology evidence="1">Single-pass membrane protein</topology>
    </subcellularLocation>
</comment>
<evidence type="ECO:0000256" key="2">
    <source>
        <dbReference type="ARBA" id="ARBA00022692"/>
    </source>
</evidence>
<proteinExistence type="predicted"/>
<dbReference type="GO" id="GO:0016020">
    <property type="term" value="C:membrane"/>
    <property type="evidence" value="ECO:0007669"/>
    <property type="project" value="UniProtKB-SubCell"/>
</dbReference>
<dbReference type="InterPro" id="IPR058982">
    <property type="entry name" value="Beta-barrel_AprE"/>
</dbReference>
<dbReference type="EMBL" id="FNNO01000012">
    <property type="protein sequence ID" value="SDX27102.1"/>
    <property type="molecule type" value="Genomic_DNA"/>
</dbReference>
<dbReference type="InterPro" id="IPR050739">
    <property type="entry name" value="MFP"/>
</dbReference>
<name>A0A8X8IGY7_9BACT</name>
<keyword evidence="4 5" id="KW-0472">Membrane</keyword>
<dbReference type="PANTHER" id="PTHR30386:SF26">
    <property type="entry name" value="TRANSPORT PROTEIN COMB"/>
    <property type="match status" value="1"/>
</dbReference>
<dbReference type="PANTHER" id="PTHR30386">
    <property type="entry name" value="MEMBRANE FUSION SUBUNIT OF EMRAB-TOLC MULTIDRUG EFFLUX PUMP"/>
    <property type="match status" value="1"/>
</dbReference>
<evidence type="ECO:0000313" key="8">
    <source>
        <dbReference type="Proteomes" id="UP000198711"/>
    </source>
</evidence>
<dbReference type="Proteomes" id="UP000198711">
    <property type="component" value="Unassembled WGS sequence"/>
</dbReference>
<accession>A0A8X8IGY7</accession>
<evidence type="ECO:0000256" key="1">
    <source>
        <dbReference type="ARBA" id="ARBA00004167"/>
    </source>
</evidence>
<keyword evidence="3 5" id="KW-1133">Transmembrane helix</keyword>
<dbReference type="RefSeq" id="WP_092725134.1">
    <property type="nucleotide sequence ID" value="NZ_FNNO01000012.1"/>
</dbReference>
<evidence type="ECO:0000313" key="7">
    <source>
        <dbReference type="EMBL" id="SDX27102.1"/>
    </source>
</evidence>
<dbReference type="AlphaFoldDB" id="A0A8X8IGY7"/>
<keyword evidence="8" id="KW-1185">Reference proteome</keyword>
<dbReference type="Pfam" id="PF26002">
    <property type="entry name" value="Beta-barrel_AprE"/>
    <property type="match status" value="1"/>
</dbReference>
<evidence type="ECO:0000259" key="6">
    <source>
        <dbReference type="Pfam" id="PF26002"/>
    </source>
</evidence>